<dbReference type="EMBL" id="CP017754">
    <property type="protein sequence ID" value="AOZ06122.1"/>
    <property type="molecule type" value="Genomic_DNA"/>
</dbReference>
<keyword evidence="1" id="KW-0812">Transmembrane</keyword>
<proteinExistence type="predicted"/>
<evidence type="ECO:0000313" key="3">
    <source>
        <dbReference type="Proteomes" id="UP000177515"/>
    </source>
</evidence>
<feature type="transmembrane region" description="Helical" evidence="1">
    <location>
        <begin position="145"/>
        <end position="165"/>
    </location>
</feature>
<name>A0ABM6F3W4_9BURK</name>
<keyword evidence="3" id="KW-1185">Reference proteome</keyword>
<dbReference type="Proteomes" id="UP000177515">
    <property type="component" value="Chromosome 1"/>
</dbReference>
<feature type="transmembrane region" description="Helical" evidence="1">
    <location>
        <begin position="56"/>
        <end position="77"/>
    </location>
</feature>
<keyword evidence="1" id="KW-0472">Membrane</keyword>
<feature type="transmembrane region" description="Helical" evidence="1">
    <location>
        <begin position="20"/>
        <end position="44"/>
    </location>
</feature>
<protein>
    <recommendedName>
        <fullName evidence="4">Transmembrane protein</fullName>
    </recommendedName>
</protein>
<organism evidence="2 3">
    <name type="scientific">Cupriavidus malaysiensis</name>
    <dbReference type="NCBI Taxonomy" id="367825"/>
    <lineage>
        <taxon>Bacteria</taxon>
        <taxon>Pseudomonadati</taxon>
        <taxon>Pseudomonadota</taxon>
        <taxon>Betaproteobacteria</taxon>
        <taxon>Burkholderiales</taxon>
        <taxon>Burkholderiaceae</taxon>
        <taxon>Cupriavidus</taxon>
    </lineage>
</organism>
<accession>A0ABM6F3W4</accession>
<feature type="transmembrane region" description="Helical" evidence="1">
    <location>
        <begin position="171"/>
        <end position="193"/>
    </location>
</feature>
<evidence type="ECO:0000313" key="2">
    <source>
        <dbReference type="EMBL" id="AOZ06122.1"/>
    </source>
</evidence>
<reference evidence="2 3" key="1">
    <citation type="submission" date="2016-10" db="EMBL/GenBank/DDBJ databases">
        <title>Complete genome sequences of three Cupriavidus strains isolated from various Malaysian environments.</title>
        <authorList>
            <person name="Abdullah A.A.-A."/>
            <person name="Shafie N.A.H."/>
            <person name="Lau N.S."/>
        </authorList>
    </citation>
    <scope>NUCLEOTIDE SEQUENCE [LARGE SCALE GENOMIC DNA]</scope>
    <source>
        <strain evidence="2 3">USMAA1020</strain>
    </source>
</reference>
<dbReference type="RefSeq" id="WP_071012429.1">
    <property type="nucleotide sequence ID" value="NZ_CP017754.1"/>
</dbReference>
<evidence type="ECO:0008006" key="4">
    <source>
        <dbReference type="Google" id="ProtNLM"/>
    </source>
</evidence>
<dbReference type="NCBIfam" id="NF041646">
    <property type="entry name" value="VC0807_fam"/>
    <property type="match status" value="1"/>
</dbReference>
<evidence type="ECO:0000256" key="1">
    <source>
        <dbReference type="SAM" id="Phobius"/>
    </source>
</evidence>
<feature type="transmembrane region" description="Helical" evidence="1">
    <location>
        <begin position="83"/>
        <end position="104"/>
    </location>
</feature>
<keyword evidence="1" id="KW-1133">Transmembrane helix</keyword>
<gene>
    <name evidence="2" type="ORF">BKK80_09970</name>
</gene>
<sequence length="214" mass="23646">MKLRAGPAAELGANLLLPWLAYRLALPHWGMAGALYASAVPPVAWSAMEFARTRRVDAVSAVVLLGIGLSLAAMMLGGSPRLLLLRESLVSGVVGIVFLLSLGCRRTLVFYLARATFARESADGHVRFESLWQERASLRVALRQITLVWGLGLTGENLLRAWLAWHWPIERYLVLSPLIGYALYGGLIAWTLWCRERMRRRGEIVVAAGTPSIR</sequence>